<keyword evidence="3 6" id="KW-1133">Transmembrane helix</keyword>
<keyword evidence="2 6" id="KW-0812">Transmembrane</keyword>
<evidence type="ECO:0000256" key="2">
    <source>
        <dbReference type="ARBA" id="ARBA00022692"/>
    </source>
</evidence>
<evidence type="ECO:0000256" key="4">
    <source>
        <dbReference type="ARBA" id="ARBA00023136"/>
    </source>
</evidence>
<accession>A0ABN1ZY46</accession>
<evidence type="ECO:0000313" key="7">
    <source>
        <dbReference type="EMBL" id="GAA1507245.1"/>
    </source>
</evidence>
<sequence length="191" mass="20385">MSDRNGRNERDAEREAGQPDPTHDTWSAWLPQLDRETPLPQADAPPESAVPPAPASPLPTVPQPPLPQASRPPRPTAASGWPPPPRPASGLPPRSSAGAYPRMAPPAAQVYSAPPPNRLALAILCTIMCFTPFGIVAIVKATSVRSKWAMGQFDEAYRASRSVKTWCLLAALAWPGLAIFFACTGVLTHSL</sequence>
<evidence type="ECO:0008006" key="9">
    <source>
        <dbReference type="Google" id="ProtNLM"/>
    </source>
</evidence>
<proteinExistence type="predicted"/>
<feature type="region of interest" description="Disordered" evidence="5">
    <location>
        <begin position="1"/>
        <end position="102"/>
    </location>
</feature>
<organism evidence="7 8">
    <name type="scientific">Terrabacter terrae</name>
    <dbReference type="NCBI Taxonomy" id="318434"/>
    <lineage>
        <taxon>Bacteria</taxon>
        <taxon>Bacillati</taxon>
        <taxon>Actinomycetota</taxon>
        <taxon>Actinomycetes</taxon>
        <taxon>Micrococcales</taxon>
        <taxon>Intrasporangiaceae</taxon>
        <taxon>Terrabacter</taxon>
    </lineage>
</organism>
<feature type="compositionally biased region" description="Low complexity" evidence="5">
    <location>
        <begin position="88"/>
        <end position="99"/>
    </location>
</feature>
<dbReference type="RefSeq" id="WP_343995363.1">
    <property type="nucleotide sequence ID" value="NZ_BAAANB010000240.1"/>
</dbReference>
<protein>
    <recommendedName>
        <fullName evidence="9">Interferon-induced transmembrane protein</fullName>
    </recommendedName>
</protein>
<dbReference type="EMBL" id="BAAANB010000240">
    <property type="protein sequence ID" value="GAA1507245.1"/>
    <property type="molecule type" value="Genomic_DNA"/>
</dbReference>
<feature type="transmembrane region" description="Helical" evidence="6">
    <location>
        <begin position="119"/>
        <end position="139"/>
    </location>
</feature>
<gene>
    <name evidence="7" type="ORF">GCM10009740_41010</name>
</gene>
<evidence type="ECO:0000256" key="1">
    <source>
        <dbReference type="ARBA" id="ARBA00004370"/>
    </source>
</evidence>
<dbReference type="Pfam" id="PF04505">
    <property type="entry name" value="CD225"/>
    <property type="match status" value="1"/>
</dbReference>
<dbReference type="InterPro" id="IPR051423">
    <property type="entry name" value="CD225/Dispanin"/>
</dbReference>
<feature type="compositionally biased region" description="Basic and acidic residues" evidence="5">
    <location>
        <begin position="1"/>
        <end position="23"/>
    </location>
</feature>
<evidence type="ECO:0000313" key="8">
    <source>
        <dbReference type="Proteomes" id="UP001501285"/>
    </source>
</evidence>
<reference evidence="7 8" key="1">
    <citation type="journal article" date="2019" name="Int. J. Syst. Evol. Microbiol.">
        <title>The Global Catalogue of Microorganisms (GCM) 10K type strain sequencing project: providing services to taxonomists for standard genome sequencing and annotation.</title>
        <authorList>
            <consortium name="The Broad Institute Genomics Platform"/>
            <consortium name="The Broad Institute Genome Sequencing Center for Infectious Disease"/>
            <person name="Wu L."/>
            <person name="Ma J."/>
        </authorList>
    </citation>
    <scope>NUCLEOTIDE SEQUENCE [LARGE SCALE GENOMIC DNA]</scope>
    <source>
        <strain evidence="7 8">JCM 14283</strain>
    </source>
</reference>
<evidence type="ECO:0000256" key="3">
    <source>
        <dbReference type="ARBA" id="ARBA00022989"/>
    </source>
</evidence>
<dbReference type="PANTHER" id="PTHR14948:SF25">
    <property type="entry name" value="DUF4190 DOMAIN-CONTAINING PROTEIN"/>
    <property type="match status" value="1"/>
</dbReference>
<keyword evidence="8" id="KW-1185">Reference proteome</keyword>
<feature type="compositionally biased region" description="Pro residues" evidence="5">
    <location>
        <begin position="48"/>
        <end position="87"/>
    </location>
</feature>
<comment type="caution">
    <text evidence="7">The sequence shown here is derived from an EMBL/GenBank/DDBJ whole genome shotgun (WGS) entry which is preliminary data.</text>
</comment>
<evidence type="ECO:0000256" key="6">
    <source>
        <dbReference type="SAM" id="Phobius"/>
    </source>
</evidence>
<dbReference type="InterPro" id="IPR007593">
    <property type="entry name" value="CD225/Dispanin_fam"/>
</dbReference>
<dbReference type="PANTHER" id="PTHR14948">
    <property type="entry name" value="NG5"/>
    <property type="match status" value="1"/>
</dbReference>
<dbReference type="Proteomes" id="UP001501285">
    <property type="component" value="Unassembled WGS sequence"/>
</dbReference>
<feature type="transmembrane region" description="Helical" evidence="6">
    <location>
        <begin position="166"/>
        <end position="187"/>
    </location>
</feature>
<keyword evidence="4 6" id="KW-0472">Membrane</keyword>
<name>A0ABN1ZY46_9MICO</name>
<evidence type="ECO:0000256" key="5">
    <source>
        <dbReference type="SAM" id="MobiDB-lite"/>
    </source>
</evidence>
<comment type="subcellular location">
    <subcellularLocation>
        <location evidence="1">Membrane</location>
    </subcellularLocation>
</comment>